<sequence length="169" mass="17540">MATADETGRRVQEALDRLAADGRDTEVAEELVRELMAFYGEGLARMVTLLSGGSGALPPVLLADEVVAGLLVLHDLHPEDVERRIVRALDGLPGRPAALVHYADGTATVRLEPSSGGCGCGGADAARDQVAAALACQAPEVTDVRVEQEAAAPVLLQIGRRPAVGAEAR</sequence>
<accession>A0ABW2FVW9</accession>
<reference evidence="2" key="1">
    <citation type="journal article" date="2019" name="Int. J. Syst. Evol. Microbiol.">
        <title>The Global Catalogue of Microorganisms (GCM) 10K type strain sequencing project: providing services to taxonomists for standard genome sequencing and annotation.</title>
        <authorList>
            <consortium name="The Broad Institute Genomics Platform"/>
            <consortium name="The Broad Institute Genome Sequencing Center for Infectious Disease"/>
            <person name="Wu L."/>
            <person name="Ma J."/>
        </authorList>
    </citation>
    <scope>NUCLEOTIDE SEQUENCE [LARGE SCALE GENOMIC DNA]</scope>
    <source>
        <strain evidence="2">CGMCC 1.12859</strain>
    </source>
</reference>
<keyword evidence="2" id="KW-1185">Reference proteome</keyword>
<dbReference type="Proteomes" id="UP001596435">
    <property type="component" value="Unassembled WGS sequence"/>
</dbReference>
<evidence type="ECO:0000313" key="1">
    <source>
        <dbReference type="EMBL" id="MFC7179755.1"/>
    </source>
</evidence>
<evidence type="ECO:0008006" key="3">
    <source>
        <dbReference type="Google" id="ProtNLM"/>
    </source>
</evidence>
<name>A0ABW2FVW9_9ACTN</name>
<gene>
    <name evidence="1" type="ORF">ACFQMG_09280</name>
</gene>
<protein>
    <recommendedName>
        <fullName evidence="3">Thioredoxin</fullName>
    </recommendedName>
</protein>
<comment type="caution">
    <text evidence="1">The sequence shown here is derived from an EMBL/GenBank/DDBJ whole genome shotgun (WGS) entry which is preliminary data.</text>
</comment>
<evidence type="ECO:0000313" key="2">
    <source>
        <dbReference type="Proteomes" id="UP001596435"/>
    </source>
</evidence>
<dbReference type="EMBL" id="JBHTAJ010000013">
    <property type="protein sequence ID" value="MFC7179755.1"/>
    <property type="molecule type" value="Genomic_DNA"/>
</dbReference>
<organism evidence="1 2">
    <name type="scientific">Kitasatospora paranensis</name>
    <dbReference type="NCBI Taxonomy" id="258053"/>
    <lineage>
        <taxon>Bacteria</taxon>
        <taxon>Bacillati</taxon>
        <taxon>Actinomycetota</taxon>
        <taxon>Actinomycetes</taxon>
        <taxon>Kitasatosporales</taxon>
        <taxon>Streptomycetaceae</taxon>
        <taxon>Kitasatospora</taxon>
    </lineage>
</organism>
<proteinExistence type="predicted"/>
<dbReference type="RefSeq" id="WP_345709070.1">
    <property type="nucleotide sequence ID" value="NZ_BAABKV010000001.1"/>
</dbReference>